<dbReference type="AlphaFoldDB" id="A0A098E4S9"/>
<dbReference type="EMBL" id="HG970334">
    <property type="protein sequence ID" value="CEF88687.1"/>
    <property type="molecule type" value="Genomic_DNA"/>
</dbReference>
<reference evidence="2 3" key="2">
    <citation type="journal article" date="2010" name="Nature">
        <title>Comparative genomics reveals mobile pathogenicity chromosomes in Fusarium.</title>
        <authorList>
            <person name="Ma L.J."/>
            <person name="van der Does H.C."/>
            <person name="Borkovich K.A."/>
            <person name="Coleman J.J."/>
            <person name="Daboussi M.J."/>
            <person name="Di Pietro A."/>
            <person name="Dufresne M."/>
            <person name="Freitag M."/>
            <person name="Grabherr M."/>
            <person name="Henrissat B."/>
            <person name="Houterman P.M."/>
            <person name="Kang S."/>
            <person name="Shim W.B."/>
            <person name="Woloshuk C."/>
            <person name="Xie X."/>
            <person name="Xu J.R."/>
            <person name="Antoniw J."/>
            <person name="Baker S.E."/>
            <person name="Bluhm B.H."/>
            <person name="Breakspear A."/>
            <person name="Brown D.W."/>
            <person name="Butchko R.A."/>
            <person name="Chapman S."/>
            <person name="Coulson R."/>
            <person name="Coutinho P.M."/>
            <person name="Danchin E.G."/>
            <person name="Diener A."/>
            <person name="Gale L.R."/>
            <person name="Gardiner D.M."/>
            <person name="Goff S."/>
            <person name="Hammond-Kosack K.E."/>
            <person name="Hilburn K."/>
            <person name="Hua-Van A."/>
            <person name="Jonkers W."/>
            <person name="Kazan K."/>
            <person name="Kodira C.D."/>
            <person name="Koehrsen M."/>
            <person name="Kumar L."/>
            <person name="Lee Y.H."/>
            <person name="Li L."/>
            <person name="Manners J.M."/>
            <person name="Miranda-Saavedra D."/>
            <person name="Mukherjee M."/>
            <person name="Park G."/>
            <person name="Park J."/>
            <person name="Park S.Y."/>
            <person name="Proctor R.H."/>
            <person name="Regev A."/>
            <person name="Ruiz-Roldan M.C."/>
            <person name="Sain D."/>
            <person name="Sakthikumar S."/>
            <person name="Sykes S."/>
            <person name="Schwartz D.C."/>
            <person name="Turgeon B.G."/>
            <person name="Wapinski I."/>
            <person name="Yoder O."/>
            <person name="Young S."/>
            <person name="Zeng Q."/>
            <person name="Zhou S."/>
            <person name="Galagan J."/>
            <person name="Cuomo C.A."/>
            <person name="Kistler H.C."/>
            <person name="Rep M."/>
        </authorList>
    </citation>
    <scope>GENOME REANNOTATION</scope>
    <source>
        <strain evidence="3">ATCC MYA-4620 / CBS 123657 / FGSC 9075 / NRRL 31084 / PH-1</strain>
        <strain evidence="2">PH-1 / ATCC MYA-4620 / FGSC 9075 / NRRL 31084</strain>
    </source>
</reference>
<proteinExistence type="predicted"/>
<evidence type="ECO:0000313" key="3">
    <source>
        <dbReference type="Proteomes" id="UP000070720"/>
    </source>
</evidence>
<evidence type="ECO:0000313" key="1">
    <source>
        <dbReference type="EMBL" id="CEF88687.1"/>
    </source>
</evidence>
<sequence length="108" mass="12170">MGIAYDRATLHGGTCPARQRNNTTLGQICEVKPEDKLGMWYSISFRNPRPLQTKYTSCKVPTSALTSGNRDSKSPSPYPYNLIVFTDRRKPTDLKPVSVRALRDYSLC</sequence>
<dbReference type="VEuPathDB" id="FungiDB:FGRAMPH1_01G18273"/>
<name>A0A098E4S9_GIBZE</name>
<evidence type="ECO:0000313" key="2">
    <source>
        <dbReference type="EnsemblFungi" id="CEF88687"/>
    </source>
</evidence>
<gene>
    <name evidence="1" type="ORF">FGRAMPH1_01T18273</name>
</gene>
<dbReference type="EnsemblFungi" id="CEF88687">
    <property type="protein sequence ID" value="CEF88687"/>
    <property type="gene ID" value="FGRRES_12762_M"/>
</dbReference>
<accession>A0A098E4S9</accession>
<reference evidence="2 3" key="1">
    <citation type="journal article" date="2007" name="Science">
        <title>The Fusarium graminearum genome reveals a link between localized polymorphism and pathogen specialization.</title>
        <authorList>
            <person name="Cuomo C.A."/>
            <person name="Gueldener U."/>
            <person name="Xu J.-R."/>
            <person name="Trail F."/>
            <person name="Turgeon B.G."/>
            <person name="Di Pietro A."/>
            <person name="Walton J.D."/>
            <person name="Ma L.-J."/>
            <person name="Baker S.E."/>
            <person name="Rep M."/>
            <person name="Adam G."/>
            <person name="Antoniw J."/>
            <person name="Baldwin T."/>
            <person name="Calvo S.E."/>
            <person name="Chang Y.-L."/>
            <person name="DeCaprio D."/>
            <person name="Gale L.R."/>
            <person name="Gnerre S."/>
            <person name="Goswami R.S."/>
            <person name="Hammond-Kosack K."/>
            <person name="Harris L.J."/>
            <person name="Hilburn K."/>
            <person name="Kennell J.C."/>
            <person name="Kroken S."/>
            <person name="Magnuson J.K."/>
            <person name="Mannhaupt G."/>
            <person name="Mauceli E.W."/>
            <person name="Mewes H.-W."/>
            <person name="Mitterbauer R."/>
            <person name="Muehlbauer G."/>
            <person name="Muensterkoetter M."/>
            <person name="Nelson D."/>
            <person name="O'Donnell K."/>
            <person name="Ouellet T."/>
            <person name="Qi W."/>
            <person name="Quesneville H."/>
            <person name="Roncero M.I.G."/>
            <person name="Seong K.-Y."/>
            <person name="Tetko I.V."/>
            <person name="Urban M."/>
            <person name="Waalwijk C."/>
            <person name="Ward T.J."/>
            <person name="Yao J."/>
            <person name="Birren B.W."/>
            <person name="Kistler H.C."/>
        </authorList>
    </citation>
    <scope>NUCLEOTIDE SEQUENCE [LARGE SCALE GENOMIC DNA]</scope>
    <source>
        <strain evidence="3">ATCC MYA-4620 / CBS 123657 / FGSC 9075 / NRRL 31084 / PH-1</strain>
        <strain evidence="2">PH-1 / ATCC MYA-4620 / FGSC 9075 / NRRL 31084</strain>
    </source>
</reference>
<organism evidence="1 3">
    <name type="scientific">Gibberella zeae (strain ATCC MYA-4620 / CBS 123657 / FGSC 9075 / NRRL 31084 / PH-1)</name>
    <name type="common">Wheat head blight fungus</name>
    <name type="synonym">Fusarium graminearum</name>
    <dbReference type="NCBI Taxonomy" id="229533"/>
    <lineage>
        <taxon>Eukaryota</taxon>
        <taxon>Fungi</taxon>
        <taxon>Dikarya</taxon>
        <taxon>Ascomycota</taxon>
        <taxon>Pezizomycotina</taxon>
        <taxon>Sordariomycetes</taxon>
        <taxon>Hypocreomycetidae</taxon>
        <taxon>Hypocreales</taxon>
        <taxon>Nectriaceae</taxon>
        <taxon>Fusarium</taxon>
    </lineage>
</organism>
<reference evidence="1 3" key="3">
    <citation type="journal article" date="2015" name="BMC Genomics">
        <title>The completed genome sequence of the pathogenic ascomycete fungus Fusarium graminearum.</title>
        <authorList>
            <person name="King R."/>
            <person name="Urban M."/>
            <person name="Hammond-Kosack M.C."/>
            <person name="Hassani-Pak K."/>
            <person name="Hammond-Kosack K.E."/>
        </authorList>
    </citation>
    <scope>NUCLEOTIDE SEQUENCE [LARGE SCALE GENOMIC DNA]</scope>
    <source>
        <strain evidence="3">ATCC MYA-4620 / CBS 123657 / FGSC 9075 / NRRL 31084 / PH-1</strain>
        <strain evidence="1">PH-1</strain>
    </source>
</reference>
<dbReference type="InParanoid" id="A0A098E4S9"/>
<protein>
    <submittedName>
        <fullName evidence="1">Chromosome 3, complete genome</fullName>
    </submittedName>
</protein>
<accession>A0A0E0SQH4</accession>
<keyword evidence="3" id="KW-1185">Reference proteome</keyword>
<reference evidence="2" key="4">
    <citation type="submission" date="2017-01" db="UniProtKB">
        <authorList>
            <consortium name="EnsemblFungi"/>
        </authorList>
    </citation>
    <scope>IDENTIFICATION</scope>
    <source>
        <strain evidence="2">PH-1 / ATCC MYA-4620 / FGSC 9075 / NRRL 31084</strain>
    </source>
</reference>
<dbReference type="Proteomes" id="UP000070720">
    <property type="component" value="Chromosome 3"/>
</dbReference>